<feature type="compositionally biased region" description="Basic and acidic residues" evidence="7">
    <location>
        <begin position="283"/>
        <end position="293"/>
    </location>
</feature>
<evidence type="ECO:0000256" key="7">
    <source>
        <dbReference type="SAM" id="MobiDB-lite"/>
    </source>
</evidence>
<dbReference type="AlphaFoldDB" id="A0A1Y1ZIP6"/>
<reference evidence="9 10" key="1">
    <citation type="submission" date="2016-07" db="EMBL/GenBank/DDBJ databases">
        <title>Pervasive Adenine N6-methylation of Active Genes in Fungi.</title>
        <authorList>
            <consortium name="DOE Joint Genome Institute"/>
            <person name="Mondo S.J."/>
            <person name="Dannebaum R.O."/>
            <person name="Kuo R.C."/>
            <person name="Labutti K."/>
            <person name="Haridas S."/>
            <person name="Kuo A."/>
            <person name="Salamov A."/>
            <person name="Ahrendt S.R."/>
            <person name="Lipzen A."/>
            <person name="Sullivan W."/>
            <person name="Andreopoulos W.B."/>
            <person name="Clum A."/>
            <person name="Lindquist E."/>
            <person name="Daum C."/>
            <person name="Ramamoorthy G.K."/>
            <person name="Gryganskyi A."/>
            <person name="Culley D."/>
            <person name="Magnuson J.K."/>
            <person name="James T.Y."/>
            <person name="O'Malley M.A."/>
            <person name="Stajich J.E."/>
            <person name="Spatafora J.W."/>
            <person name="Visel A."/>
            <person name="Grigoriev I.V."/>
        </authorList>
    </citation>
    <scope>NUCLEOTIDE SEQUENCE [LARGE SCALE GENOMIC DNA]</scope>
    <source>
        <strain evidence="9 10">CBS 115471</strain>
    </source>
</reference>
<dbReference type="CDD" id="cd08049">
    <property type="entry name" value="TAF8"/>
    <property type="match status" value="1"/>
</dbReference>
<evidence type="ECO:0000256" key="6">
    <source>
        <dbReference type="ARBA" id="ARBA00023242"/>
    </source>
</evidence>
<dbReference type="InterPro" id="IPR019473">
    <property type="entry name" value="TFIID_su8_C"/>
</dbReference>
<evidence type="ECO:0000313" key="10">
    <source>
        <dbReference type="Proteomes" id="UP000193144"/>
    </source>
</evidence>
<keyword evidence="10" id="KW-1185">Reference proteome</keyword>
<feature type="compositionally biased region" description="Acidic residues" evidence="7">
    <location>
        <begin position="301"/>
        <end position="317"/>
    </location>
</feature>
<accession>A0A1Y1ZIP6</accession>
<dbReference type="GO" id="GO:0005669">
    <property type="term" value="C:transcription factor TFIID complex"/>
    <property type="evidence" value="ECO:0007669"/>
    <property type="project" value="InterPro"/>
</dbReference>
<evidence type="ECO:0000256" key="1">
    <source>
        <dbReference type="ARBA" id="ARBA00004123"/>
    </source>
</evidence>
<keyword evidence="6" id="KW-0539">Nucleus</keyword>
<evidence type="ECO:0000256" key="3">
    <source>
        <dbReference type="ARBA" id="ARBA00017307"/>
    </source>
</evidence>
<feature type="region of interest" description="Disordered" evidence="7">
    <location>
        <begin position="246"/>
        <end position="266"/>
    </location>
</feature>
<comment type="subcellular location">
    <subcellularLocation>
        <location evidence="1">Nucleus</location>
    </subcellularLocation>
</comment>
<dbReference type="InterPro" id="IPR009072">
    <property type="entry name" value="Histone-fold"/>
</dbReference>
<dbReference type="OrthoDB" id="2193813at2759"/>
<dbReference type="GO" id="GO:0046982">
    <property type="term" value="F:protein heterodimerization activity"/>
    <property type="evidence" value="ECO:0007669"/>
    <property type="project" value="InterPro"/>
</dbReference>
<feature type="region of interest" description="Disordered" evidence="7">
    <location>
        <begin position="1"/>
        <end position="63"/>
    </location>
</feature>
<dbReference type="Proteomes" id="UP000193144">
    <property type="component" value="Unassembled WGS sequence"/>
</dbReference>
<name>A0A1Y1ZIP6_9PLEO</name>
<sequence>MAGIRHAPTEPSTTPLSGQKRPHEPSTSHPPKKRKTTHSLQHTQPTSLIPEPINPEHPHPSKDFFTTQLHRAIAIELKAQGFDSALPSAMARMHGLVDSFMLDFLARVRQSMSSARRTETLPHDWIYALNTQNLTSSSLDVLFDTGPLPPSILVPGFAAPEPASPPPPDIEGLIGPELSGKKESENRKWIPAHFPPFPSLHTWRQTPVFTEREQDPRVIRERATEEGVKAEMSLRRLMMARKMGVVKRGRDRRGGGARGKGVEGDGNRRERLWREAMGALREEEWGRERDAKATAEALAREEDDEDAEGEVDADADADGDLDLEWEKGVHANYDQGFWRRAARDGHSAL</sequence>
<evidence type="ECO:0000259" key="8">
    <source>
        <dbReference type="Pfam" id="PF10406"/>
    </source>
</evidence>
<comment type="similarity">
    <text evidence="2">Belongs to the TAF8 family.</text>
</comment>
<protein>
    <recommendedName>
        <fullName evidence="3">Transcription initiation factor TFIID subunit 8</fullName>
    </recommendedName>
</protein>
<gene>
    <name evidence="9" type="ORF">BCR34DRAFT_655621</name>
</gene>
<feature type="compositionally biased region" description="Polar residues" evidence="7">
    <location>
        <begin position="38"/>
        <end position="47"/>
    </location>
</feature>
<evidence type="ECO:0000256" key="5">
    <source>
        <dbReference type="ARBA" id="ARBA00023163"/>
    </source>
</evidence>
<dbReference type="PANTHER" id="PTHR46469:SF1">
    <property type="entry name" value="TRANSCRIPTION INITIATION FACTOR TFIID SUBUNIT 8"/>
    <property type="match status" value="1"/>
</dbReference>
<dbReference type="Pfam" id="PF10406">
    <property type="entry name" value="TAF8_C"/>
    <property type="match status" value="1"/>
</dbReference>
<evidence type="ECO:0000313" key="9">
    <source>
        <dbReference type="EMBL" id="ORY10064.1"/>
    </source>
</evidence>
<comment type="caution">
    <text evidence="9">The sequence shown here is derived from an EMBL/GenBank/DDBJ whole genome shotgun (WGS) entry which is preliminary data.</text>
</comment>
<evidence type="ECO:0000256" key="4">
    <source>
        <dbReference type="ARBA" id="ARBA00023015"/>
    </source>
</evidence>
<keyword evidence="5" id="KW-0804">Transcription</keyword>
<dbReference type="Gene3D" id="1.10.20.10">
    <property type="entry name" value="Histone, subunit A"/>
    <property type="match status" value="1"/>
</dbReference>
<dbReference type="CDD" id="cd00076">
    <property type="entry name" value="HFD_SF"/>
    <property type="match status" value="1"/>
</dbReference>
<feature type="region of interest" description="Disordered" evidence="7">
    <location>
        <begin position="283"/>
        <end position="317"/>
    </location>
</feature>
<organism evidence="9 10">
    <name type="scientific">Clohesyomyces aquaticus</name>
    <dbReference type="NCBI Taxonomy" id="1231657"/>
    <lineage>
        <taxon>Eukaryota</taxon>
        <taxon>Fungi</taxon>
        <taxon>Dikarya</taxon>
        <taxon>Ascomycota</taxon>
        <taxon>Pezizomycotina</taxon>
        <taxon>Dothideomycetes</taxon>
        <taxon>Pleosporomycetidae</taxon>
        <taxon>Pleosporales</taxon>
        <taxon>Lindgomycetaceae</taxon>
        <taxon>Clohesyomyces</taxon>
    </lineage>
</organism>
<dbReference type="InterPro" id="IPR037818">
    <property type="entry name" value="TAF8"/>
</dbReference>
<dbReference type="GO" id="GO:0006367">
    <property type="term" value="P:transcription initiation at RNA polymerase II promoter"/>
    <property type="evidence" value="ECO:0007669"/>
    <property type="project" value="TreeGrafter"/>
</dbReference>
<dbReference type="PANTHER" id="PTHR46469">
    <property type="entry name" value="TRANSCRIPTION INITIATION FACTOR TFIID SUBUNIT 8"/>
    <property type="match status" value="1"/>
</dbReference>
<keyword evidence="4" id="KW-0805">Transcription regulation</keyword>
<proteinExistence type="inferred from homology"/>
<dbReference type="STRING" id="1231657.A0A1Y1ZIP6"/>
<dbReference type="EMBL" id="MCFA01000078">
    <property type="protein sequence ID" value="ORY10064.1"/>
    <property type="molecule type" value="Genomic_DNA"/>
</dbReference>
<evidence type="ECO:0000256" key="2">
    <source>
        <dbReference type="ARBA" id="ARBA00008767"/>
    </source>
</evidence>
<feature type="domain" description="Transcription factor TFIID subunit 8 C-terminal" evidence="8">
    <location>
        <begin position="189"/>
        <end position="237"/>
    </location>
</feature>